<comment type="caution">
    <text evidence="3">The sequence shown here is derived from an EMBL/GenBank/DDBJ whole genome shotgun (WGS) entry which is preliminary data.</text>
</comment>
<dbReference type="Gene3D" id="3.20.20.150">
    <property type="entry name" value="Divalent-metal-dependent TIM barrel enzymes"/>
    <property type="match status" value="1"/>
</dbReference>
<dbReference type="Pfam" id="PF01261">
    <property type="entry name" value="AP_endonuc_2"/>
    <property type="match status" value="1"/>
</dbReference>
<dbReference type="RefSeq" id="WP_344977729.1">
    <property type="nucleotide sequence ID" value="NZ_BAABFN010000002.1"/>
</dbReference>
<sequence length="311" mass="34290">MERRKFLRNGALAGAAAMAFGGKTAGAGTLVTGTGIRKDAEGTFHLKYAPHDGMFKNSSGGDFIDQIKYMYDQGFRAIEDNGLMGRDKGLQEKIGSTLSKLGMDMGVFVVDKGGNGANTLAAGKQEFVDIFLKGCRGAVETAKRVNAKWTTVVPGDFFRHLPMDIQTSHVIDALRRGSEILEPHGLVMVLEPLSDTPDLFLRTSAQTHMICRAVNSPSCKILFDMYHMQRNEGDLIHNMDLCWDEIAYIQIGDNPGRKEPGTGEMNYRNIFKHIYEKGYKGVMGMEHGISLPGKEGEQALIKAYRNADDFL</sequence>
<keyword evidence="1" id="KW-0413">Isomerase</keyword>
<evidence type="ECO:0000259" key="2">
    <source>
        <dbReference type="Pfam" id="PF01261"/>
    </source>
</evidence>
<gene>
    <name evidence="3" type="ORF">GCM10023143_14460</name>
</gene>
<dbReference type="InterPro" id="IPR013022">
    <property type="entry name" value="Xyl_isomerase-like_TIM-brl"/>
</dbReference>
<organism evidence="3 4">
    <name type="scientific">Compostibacter hankyongensis</name>
    <dbReference type="NCBI Taxonomy" id="1007089"/>
    <lineage>
        <taxon>Bacteria</taxon>
        <taxon>Pseudomonadati</taxon>
        <taxon>Bacteroidota</taxon>
        <taxon>Chitinophagia</taxon>
        <taxon>Chitinophagales</taxon>
        <taxon>Chitinophagaceae</taxon>
        <taxon>Compostibacter</taxon>
    </lineage>
</organism>
<accession>A0ABP8FNC7</accession>
<dbReference type="Proteomes" id="UP001501207">
    <property type="component" value="Unassembled WGS sequence"/>
</dbReference>
<dbReference type="PANTHER" id="PTHR43489">
    <property type="entry name" value="ISOMERASE"/>
    <property type="match status" value="1"/>
</dbReference>
<evidence type="ECO:0000256" key="1">
    <source>
        <dbReference type="ARBA" id="ARBA00023235"/>
    </source>
</evidence>
<reference evidence="4" key="1">
    <citation type="journal article" date="2019" name="Int. J. Syst. Evol. Microbiol.">
        <title>The Global Catalogue of Microorganisms (GCM) 10K type strain sequencing project: providing services to taxonomists for standard genome sequencing and annotation.</title>
        <authorList>
            <consortium name="The Broad Institute Genomics Platform"/>
            <consortium name="The Broad Institute Genome Sequencing Center for Infectious Disease"/>
            <person name="Wu L."/>
            <person name="Ma J."/>
        </authorList>
    </citation>
    <scope>NUCLEOTIDE SEQUENCE [LARGE SCALE GENOMIC DNA]</scope>
    <source>
        <strain evidence="4">JCM 17664</strain>
    </source>
</reference>
<dbReference type="InterPro" id="IPR026040">
    <property type="entry name" value="HyI-like"/>
</dbReference>
<dbReference type="InterPro" id="IPR050417">
    <property type="entry name" value="Sugar_Epim/Isomerase"/>
</dbReference>
<dbReference type="PIRSF" id="PIRSF006241">
    <property type="entry name" value="HyI"/>
    <property type="match status" value="1"/>
</dbReference>
<dbReference type="InterPro" id="IPR036237">
    <property type="entry name" value="Xyl_isomerase-like_sf"/>
</dbReference>
<feature type="domain" description="Xylose isomerase-like TIM barrel" evidence="2">
    <location>
        <begin position="72"/>
        <end position="289"/>
    </location>
</feature>
<dbReference type="SUPFAM" id="SSF51658">
    <property type="entry name" value="Xylose isomerase-like"/>
    <property type="match status" value="1"/>
</dbReference>
<name>A0ABP8FNC7_9BACT</name>
<evidence type="ECO:0000313" key="4">
    <source>
        <dbReference type="Proteomes" id="UP001501207"/>
    </source>
</evidence>
<evidence type="ECO:0000313" key="3">
    <source>
        <dbReference type="EMBL" id="GAA4307655.1"/>
    </source>
</evidence>
<protein>
    <recommendedName>
        <fullName evidence="2">Xylose isomerase-like TIM barrel domain-containing protein</fullName>
    </recommendedName>
</protein>
<keyword evidence="4" id="KW-1185">Reference proteome</keyword>
<dbReference type="EMBL" id="BAABFN010000002">
    <property type="protein sequence ID" value="GAA4307655.1"/>
    <property type="molecule type" value="Genomic_DNA"/>
</dbReference>
<proteinExistence type="predicted"/>